<protein>
    <submittedName>
        <fullName evidence="1">Membrane nuclease MnuA</fullName>
    </submittedName>
</protein>
<dbReference type="KEGG" id="medw:NCTC10132_01287"/>
<reference evidence="2" key="1">
    <citation type="submission" date="2018-06" db="EMBL/GenBank/DDBJ databases">
        <authorList>
            <consortium name="Pathogen Informatics"/>
        </authorList>
    </citation>
    <scope>NUCLEOTIDE SEQUENCE [LARGE SCALE GENOMIC DNA]</scope>
    <source>
        <strain evidence="2">NCTC10132</strain>
    </source>
</reference>
<dbReference type="EMBL" id="LS991951">
    <property type="protein sequence ID" value="SYV97916.1"/>
    <property type="molecule type" value="Genomic_DNA"/>
</dbReference>
<name>A0A3B0Q5B2_9BACT</name>
<organism evidence="1 2">
    <name type="scientific">Mycoplasmopsis edwardii</name>
    <dbReference type="NCBI Taxonomy" id="53558"/>
    <lineage>
        <taxon>Bacteria</taxon>
        <taxon>Bacillati</taxon>
        <taxon>Mycoplasmatota</taxon>
        <taxon>Mycoplasmoidales</taxon>
        <taxon>Metamycoplasmataceae</taxon>
        <taxon>Mycoplasmopsis</taxon>
    </lineage>
</organism>
<keyword evidence="2" id="KW-1185">Reference proteome</keyword>
<dbReference type="Proteomes" id="UP000257559">
    <property type="component" value="Chromosome"/>
</dbReference>
<gene>
    <name evidence="1" type="primary">MCYN0860</name>
    <name evidence="1" type="ORF">NCTC10132_01287</name>
</gene>
<proteinExistence type="predicted"/>
<evidence type="ECO:0000313" key="1">
    <source>
        <dbReference type="EMBL" id="SYV97916.1"/>
    </source>
</evidence>
<sequence length="108" mass="12590">MDKNLETGYLNNINYQIDYITSLNTKGKYANPYDKFISYDPNNLVEPIEEGKYKFDLQAAFKTILDRETYRKLYTQDENKTLADATDANMAFKLSDHTFALTKLKIVK</sequence>
<dbReference type="AlphaFoldDB" id="A0A3B0Q5B2"/>
<evidence type="ECO:0000313" key="2">
    <source>
        <dbReference type="Proteomes" id="UP000257559"/>
    </source>
</evidence>
<accession>A0A3B0Q5B2</accession>